<evidence type="ECO:0000256" key="6">
    <source>
        <dbReference type="PROSITE-ProRule" id="PRU00169"/>
    </source>
</evidence>
<gene>
    <name evidence="11" type="ORF">PUR21_00635</name>
</gene>
<dbReference type="CDD" id="cd00082">
    <property type="entry name" value="HisKA"/>
    <property type="match status" value="1"/>
</dbReference>
<evidence type="ECO:0000256" key="5">
    <source>
        <dbReference type="ARBA" id="ARBA00022777"/>
    </source>
</evidence>
<evidence type="ECO:0000256" key="2">
    <source>
        <dbReference type="ARBA" id="ARBA00012438"/>
    </source>
</evidence>
<dbReference type="SMART" id="SM00387">
    <property type="entry name" value="HATPase_c"/>
    <property type="match status" value="1"/>
</dbReference>
<dbReference type="Gene3D" id="1.10.287.130">
    <property type="match status" value="1"/>
</dbReference>
<evidence type="ECO:0000256" key="3">
    <source>
        <dbReference type="ARBA" id="ARBA00022553"/>
    </source>
</evidence>
<dbReference type="SUPFAM" id="SSF55874">
    <property type="entry name" value="ATPase domain of HSP90 chaperone/DNA topoisomerase II/histidine kinase"/>
    <property type="match status" value="1"/>
</dbReference>
<dbReference type="NCBIfam" id="TIGR00229">
    <property type="entry name" value="sensory_box"/>
    <property type="match status" value="5"/>
</dbReference>
<dbReference type="InterPro" id="IPR036890">
    <property type="entry name" value="HATPase_C_sf"/>
</dbReference>
<reference evidence="11 12" key="1">
    <citation type="journal article" date="2023" name="PLoS ONE">
        <title>Complete genome assembly of Hawai'i environmental nontuberculous mycobacteria reveals unexpected co-isolation with methylobacteria.</title>
        <authorList>
            <person name="Hendrix J."/>
            <person name="Epperson L.E."/>
            <person name="Tong E.I."/>
            <person name="Chan Y.L."/>
            <person name="Hasan N.A."/>
            <person name="Dawrs S.N."/>
            <person name="Norton G.J."/>
            <person name="Virdi R."/>
            <person name="Crooks J.L."/>
            <person name="Chan E.D."/>
            <person name="Honda J.R."/>
            <person name="Strong M."/>
        </authorList>
    </citation>
    <scope>NUCLEOTIDE SEQUENCE [LARGE SCALE GENOMIC DNA]</scope>
    <source>
        <strain evidence="11 12">NJH_HI01</strain>
    </source>
</reference>
<dbReference type="PROSITE" id="PS50110">
    <property type="entry name" value="RESPONSE_REGULATORY"/>
    <property type="match status" value="1"/>
</dbReference>
<accession>A0ABU9Z532</accession>
<keyword evidence="3 6" id="KW-0597">Phosphoprotein</keyword>
<dbReference type="InterPro" id="IPR036097">
    <property type="entry name" value="HisK_dim/P_sf"/>
</dbReference>
<feature type="domain" description="PAC" evidence="10">
    <location>
        <begin position="329"/>
        <end position="381"/>
    </location>
</feature>
<dbReference type="Gene3D" id="3.40.50.2300">
    <property type="match status" value="1"/>
</dbReference>
<feature type="domain" description="PAS" evidence="9">
    <location>
        <begin position="145"/>
        <end position="199"/>
    </location>
</feature>
<dbReference type="Pfam" id="PF08448">
    <property type="entry name" value="PAS_4"/>
    <property type="match status" value="2"/>
</dbReference>
<comment type="caution">
    <text evidence="11">The sequence shown here is derived from an EMBL/GenBank/DDBJ whole genome shotgun (WGS) entry which is preliminary data.</text>
</comment>
<evidence type="ECO:0000259" key="7">
    <source>
        <dbReference type="PROSITE" id="PS50109"/>
    </source>
</evidence>
<dbReference type="Proteomes" id="UP001404845">
    <property type="component" value="Unassembled WGS sequence"/>
</dbReference>
<dbReference type="RefSeq" id="WP_200671388.1">
    <property type="nucleotide sequence ID" value="NZ_JACWCW010000067.1"/>
</dbReference>
<evidence type="ECO:0000259" key="10">
    <source>
        <dbReference type="PROSITE" id="PS50113"/>
    </source>
</evidence>
<dbReference type="Pfam" id="PF08447">
    <property type="entry name" value="PAS_3"/>
    <property type="match status" value="4"/>
</dbReference>
<dbReference type="InterPro" id="IPR013656">
    <property type="entry name" value="PAS_4"/>
</dbReference>
<feature type="domain" description="PAS" evidence="9">
    <location>
        <begin position="253"/>
        <end position="324"/>
    </location>
</feature>
<feature type="domain" description="PAC" evidence="10">
    <location>
        <begin position="67"/>
        <end position="120"/>
    </location>
</feature>
<dbReference type="PANTHER" id="PTHR43304:SF1">
    <property type="entry name" value="PAC DOMAIN-CONTAINING PROTEIN"/>
    <property type="match status" value="1"/>
</dbReference>
<keyword evidence="5" id="KW-0418">Kinase</keyword>
<dbReference type="InterPro" id="IPR004358">
    <property type="entry name" value="Sig_transdc_His_kin-like_C"/>
</dbReference>
<evidence type="ECO:0000313" key="11">
    <source>
        <dbReference type="EMBL" id="MEN3226194.1"/>
    </source>
</evidence>
<evidence type="ECO:0000256" key="1">
    <source>
        <dbReference type="ARBA" id="ARBA00000085"/>
    </source>
</evidence>
<proteinExistence type="predicted"/>
<dbReference type="InterPro" id="IPR011006">
    <property type="entry name" value="CheY-like_superfamily"/>
</dbReference>
<dbReference type="SUPFAM" id="SSF55785">
    <property type="entry name" value="PYP-like sensor domain (PAS domain)"/>
    <property type="match status" value="6"/>
</dbReference>
<dbReference type="Gene3D" id="3.30.450.20">
    <property type="entry name" value="PAS domain"/>
    <property type="match status" value="6"/>
</dbReference>
<dbReference type="InterPro" id="IPR001610">
    <property type="entry name" value="PAC"/>
</dbReference>
<dbReference type="InterPro" id="IPR003594">
    <property type="entry name" value="HATPase_dom"/>
</dbReference>
<dbReference type="InterPro" id="IPR003661">
    <property type="entry name" value="HisK_dim/P_dom"/>
</dbReference>
<sequence>MLGSRFPMFVAFGPELGFLYNDAYAEILGDKHPEALGGRFQEIWPEIWPDIEPLIDRALAGEPTWSEDLPLTMNRRGYAEETWFTFSYSPIRDEQGRVAGMFCACTETTGRVRAEIGLREAEARQRALADHLPGGYVFQIATPRDGSDRRFLYVSQGFERMTGLPAEAVLADPAAAYDLFLPDHRGRVAEAEAAAIRELAHFDVEAPMRRPDGSILWTRIVSAPRHVGDHLIWDGLHLDDTARREVEEQLRESERRLRLATEAAEIGLWDVDEVNGTLFWPARVKAMFGISPDVPVSMADYYAGLHPEDREATSAAYAAAADPDRRALYDVEYRTIGREDGVVRWVAAKGRGVFEGGRCLRVLGTAIDITARKQAEAALLDREARLKAVFAQAGAGLALSDLEGRFTEVNETYCTIVGRSRDEVLGSRMLEITHPDDRARNAPSFEAAARDGTAFDIEKRYVRPDGEIVWVRNSVSAVRSDDGTIAAMLAVSVDITDRVRAEVALRESEEQFRVLSQVLPNFVWATDADGRATWFNERVYAYAGLIEGQLDAEGWWAIVHPDDRERVAREWLAAVTAVGSYQCEYRLRRADGTYRWFLGRGQPVVAGDGAVLRWVGTSTDIDDQKRVMAELVSFNEALERRVAERTAEHDRVWRNSRDLLVVVGEDGIFRAANPAWEAILGYGPAEVVGRHFGEFIWPDDVELTQAALERAVSTGPLTDFENRYRHKEGHPRWISWRTAIEGDLVYAYGRDVTAEKAQGEALRQAEEALRQSQKLEAVGQLTGGVAHDFNNLLTIIRSSVDFLRRPDLPEERRSRYLIAVSETVDRAAKLTGQLLAFARRQALKPETLDVGARLRSVADLLDTVTGARIRIVTELPDRPCFVKVDLSQFETALVNMAVNARDAMEGEGTLTLRLDRGVSLPAIRGHAGAQGPFAAVSLHDTGSGIAPAVLAHVFEPFFTTKEVGKGTGLGLSQVFGFAKQSGGDVAVDSTPGRGTTFTLYLPEVEPEASAVEEDGMTGPVEPGGFGQQVLVVEDNVEVGRFATQILEDLGYVTTWAANADAALAHLADRGAVFDAVFSDVVMPGKNGVELAQEIKRRFPNLPVVLTSGYSHVLAQEGSHGFELLQKPYSAEQLSRILQRVTAQRSEARRR</sequence>
<dbReference type="Gene3D" id="2.10.70.100">
    <property type="match status" value="1"/>
</dbReference>
<feature type="domain" description="PAS" evidence="9">
    <location>
        <begin position="645"/>
        <end position="715"/>
    </location>
</feature>
<dbReference type="InterPro" id="IPR005467">
    <property type="entry name" value="His_kinase_dom"/>
</dbReference>
<feature type="domain" description="PAC" evidence="10">
    <location>
        <begin position="202"/>
        <end position="252"/>
    </location>
</feature>
<dbReference type="Pfam" id="PF00512">
    <property type="entry name" value="HisKA"/>
    <property type="match status" value="1"/>
</dbReference>
<evidence type="ECO:0000313" key="12">
    <source>
        <dbReference type="Proteomes" id="UP001404845"/>
    </source>
</evidence>
<dbReference type="SMART" id="SM00448">
    <property type="entry name" value="REC"/>
    <property type="match status" value="1"/>
</dbReference>
<feature type="domain" description="PAC" evidence="10">
    <location>
        <begin position="455"/>
        <end position="507"/>
    </location>
</feature>
<dbReference type="SMART" id="SM00091">
    <property type="entry name" value="PAS"/>
    <property type="match status" value="5"/>
</dbReference>
<dbReference type="InterPro" id="IPR000014">
    <property type="entry name" value="PAS"/>
</dbReference>
<dbReference type="PANTHER" id="PTHR43304">
    <property type="entry name" value="PHYTOCHROME-LIKE PROTEIN CPH1"/>
    <property type="match status" value="1"/>
</dbReference>
<dbReference type="PROSITE" id="PS50112">
    <property type="entry name" value="PAS"/>
    <property type="match status" value="5"/>
</dbReference>
<dbReference type="Pfam" id="PF00072">
    <property type="entry name" value="Response_reg"/>
    <property type="match status" value="1"/>
</dbReference>
<feature type="modified residue" description="4-aspartylphosphate" evidence="6">
    <location>
        <position position="1079"/>
    </location>
</feature>
<feature type="domain" description="PAC" evidence="10">
    <location>
        <begin position="581"/>
        <end position="633"/>
    </location>
</feature>
<dbReference type="InterPro" id="IPR035965">
    <property type="entry name" value="PAS-like_dom_sf"/>
</dbReference>
<feature type="domain" description="PAS" evidence="9">
    <location>
        <begin position="382"/>
        <end position="452"/>
    </location>
</feature>
<feature type="domain" description="Response regulatory" evidence="8">
    <location>
        <begin position="1028"/>
        <end position="1141"/>
    </location>
</feature>
<name>A0ABU9Z532_9HYPH</name>
<dbReference type="CDD" id="cd00130">
    <property type="entry name" value="PAS"/>
    <property type="match status" value="5"/>
</dbReference>
<dbReference type="SMART" id="SM00388">
    <property type="entry name" value="HisKA"/>
    <property type="match status" value="1"/>
</dbReference>
<evidence type="ECO:0000259" key="8">
    <source>
        <dbReference type="PROSITE" id="PS50110"/>
    </source>
</evidence>
<dbReference type="InterPro" id="IPR000700">
    <property type="entry name" value="PAS-assoc_C"/>
</dbReference>
<dbReference type="PRINTS" id="PR00344">
    <property type="entry name" value="BCTRLSENSOR"/>
</dbReference>
<dbReference type="PROSITE" id="PS50109">
    <property type="entry name" value="HIS_KIN"/>
    <property type="match status" value="1"/>
</dbReference>
<evidence type="ECO:0000256" key="4">
    <source>
        <dbReference type="ARBA" id="ARBA00022679"/>
    </source>
</evidence>
<organism evidence="11 12">
    <name type="scientific">Methylorubrum rhodesianum</name>
    <dbReference type="NCBI Taxonomy" id="29427"/>
    <lineage>
        <taxon>Bacteria</taxon>
        <taxon>Pseudomonadati</taxon>
        <taxon>Pseudomonadota</taxon>
        <taxon>Alphaproteobacteria</taxon>
        <taxon>Hyphomicrobiales</taxon>
        <taxon>Methylobacteriaceae</taxon>
        <taxon>Methylorubrum</taxon>
    </lineage>
</organism>
<dbReference type="EMBL" id="JAQYXL010000001">
    <property type="protein sequence ID" value="MEN3226194.1"/>
    <property type="molecule type" value="Genomic_DNA"/>
</dbReference>
<evidence type="ECO:0000259" key="9">
    <source>
        <dbReference type="PROSITE" id="PS50112"/>
    </source>
</evidence>
<dbReference type="InterPro" id="IPR001789">
    <property type="entry name" value="Sig_transdc_resp-reg_receiver"/>
</dbReference>
<dbReference type="Pfam" id="PF02518">
    <property type="entry name" value="HATPase_c"/>
    <property type="match status" value="1"/>
</dbReference>
<dbReference type="PROSITE" id="PS50113">
    <property type="entry name" value="PAC"/>
    <property type="match status" value="5"/>
</dbReference>
<dbReference type="InterPro" id="IPR052162">
    <property type="entry name" value="Sensor_kinase/Photoreceptor"/>
</dbReference>
<dbReference type="InterPro" id="IPR013655">
    <property type="entry name" value="PAS_fold_3"/>
</dbReference>
<feature type="domain" description="PAS" evidence="9">
    <location>
        <begin position="508"/>
        <end position="579"/>
    </location>
</feature>
<protein>
    <recommendedName>
        <fullName evidence="2">histidine kinase</fullName>
        <ecNumber evidence="2">2.7.13.3</ecNumber>
    </recommendedName>
</protein>
<keyword evidence="12" id="KW-1185">Reference proteome</keyword>
<dbReference type="EC" id="2.7.13.3" evidence="2"/>
<dbReference type="SUPFAM" id="SSF47384">
    <property type="entry name" value="Homodimeric domain of signal transducing histidine kinase"/>
    <property type="match status" value="1"/>
</dbReference>
<dbReference type="SUPFAM" id="SSF52172">
    <property type="entry name" value="CheY-like"/>
    <property type="match status" value="1"/>
</dbReference>
<comment type="catalytic activity">
    <reaction evidence="1">
        <text>ATP + protein L-histidine = ADP + protein N-phospho-L-histidine.</text>
        <dbReference type="EC" id="2.7.13.3"/>
    </reaction>
</comment>
<dbReference type="Gene3D" id="3.30.565.10">
    <property type="entry name" value="Histidine kinase-like ATPase, C-terminal domain"/>
    <property type="match status" value="1"/>
</dbReference>
<keyword evidence="4" id="KW-0808">Transferase</keyword>
<dbReference type="SMART" id="SM00086">
    <property type="entry name" value="PAC"/>
    <property type="match status" value="6"/>
</dbReference>
<feature type="domain" description="Histidine kinase" evidence="7">
    <location>
        <begin position="784"/>
        <end position="1005"/>
    </location>
</feature>